<evidence type="ECO:0000256" key="1">
    <source>
        <dbReference type="PROSITE-ProRule" id="PRU00047"/>
    </source>
</evidence>
<keyword evidence="1" id="KW-0479">Metal-binding</keyword>
<dbReference type="Proteomes" id="UP001408789">
    <property type="component" value="Unassembled WGS sequence"/>
</dbReference>
<accession>A0AAP0H625</accession>
<reference evidence="4 5" key="1">
    <citation type="submission" date="2024-04" db="EMBL/GenBank/DDBJ databases">
        <title>The reference genome of an endangered Asteraceae, Deinandra increscens subsp. villosa, native to the Central Coast of California.</title>
        <authorList>
            <person name="Guilliams M."/>
            <person name="Hasenstab-Lehman K."/>
            <person name="Meyer R."/>
            <person name="Mcevoy S."/>
        </authorList>
    </citation>
    <scope>NUCLEOTIDE SEQUENCE [LARGE SCALE GENOMIC DNA]</scope>
    <source>
        <tissue evidence="4">Leaf</tissue>
    </source>
</reference>
<dbReference type="PANTHER" id="PTHR35317">
    <property type="entry name" value="OS04G0629600 PROTEIN"/>
    <property type="match status" value="1"/>
</dbReference>
<dbReference type="InterPro" id="IPR036875">
    <property type="entry name" value="Znf_CCHC_sf"/>
</dbReference>
<feature type="region of interest" description="Disordered" evidence="2">
    <location>
        <begin position="212"/>
        <end position="238"/>
    </location>
</feature>
<keyword evidence="5" id="KW-1185">Reference proteome</keyword>
<proteinExistence type="predicted"/>
<dbReference type="SMART" id="SM00343">
    <property type="entry name" value="ZnF_C2HC"/>
    <property type="match status" value="1"/>
</dbReference>
<dbReference type="Pfam" id="PF14223">
    <property type="entry name" value="Retrotran_gag_2"/>
    <property type="match status" value="1"/>
</dbReference>
<dbReference type="SUPFAM" id="SSF57756">
    <property type="entry name" value="Retrovirus zinc finger-like domains"/>
    <property type="match status" value="1"/>
</dbReference>
<dbReference type="PROSITE" id="PS50158">
    <property type="entry name" value="ZF_CCHC"/>
    <property type="match status" value="1"/>
</dbReference>
<keyword evidence="1" id="KW-0863">Zinc-finger</keyword>
<dbReference type="GO" id="GO:0003676">
    <property type="term" value="F:nucleic acid binding"/>
    <property type="evidence" value="ECO:0007669"/>
    <property type="project" value="InterPro"/>
</dbReference>
<dbReference type="AlphaFoldDB" id="A0AAP0H625"/>
<name>A0AAP0H625_9ASTR</name>
<keyword evidence="1" id="KW-0862">Zinc</keyword>
<dbReference type="EMBL" id="JBCNJP010000009">
    <property type="protein sequence ID" value="KAK9073456.1"/>
    <property type="molecule type" value="Genomic_DNA"/>
</dbReference>
<dbReference type="PANTHER" id="PTHR35317:SF41">
    <property type="entry name" value="RNA-DIRECTED DNA POLYMERASE"/>
    <property type="match status" value="1"/>
</dbReference>
<evidence type="ECO:0000313" key="5">
    <source>
        <dbReference type="Proteomes" id="UP001408789"/>
    </source>
</evidence>
<dbReference type="GO" id="GO:0008270">
    <property type="term" value="F:zinc ion binding"/>
    <property type="evidence" value="ECO:0007669"/>
    <property type="project" value="UniProtKB-KW"/>
</dbReference>
<dbReference type="Pfam" id="PF00098">
    <property type="entry name" value="zf-CCHC"/>
    <property type="match status" value="1"/>
</dbReference>
<feature type="domain" description="CCHC-type" evidence="3">
    <location>
        <begin position="243"/>
        <end position="259"/>
    </location>
</feature>
<protein>
    <recommendedName>
        <fullName evidence="3">CCHC-type domain-containing protein</fullName>
    </recommendedName>
</protein>
<sequence>MAANDGVVAVRDQGSNVSLQCPKLTETNYTSWSILVETVLRAHGLWKTVTGEDEDEKRNYTTKAIIYHTLPENVLLQVAKHKRAEDVWESIRVRYLGTDRVKKARLQTLRGELERLKMKETESINDYSAKISGIVEKFKSLGSTLDEEVIVRKFLTSVPKKYLPIVAPIEQYSDLDTMPFEEAVGRLKAYEDRIQGDEEKEDQGQLLLACESSGRGKGRGKNFERGGKNRGKGTARGDKSGFRCYDCGKFGHFSYECTKWKNNEKDNEANLIEEEEPTLL</sequence>
<evidence type="ECO:0000256" key="2">
    <source>
        <dbReference type="SAM" id="MobiDB-lite"/>
    </source>
</evidence>
<evidence type="ECO:0000313" key="4">
    <source>
        <dbReference type="EMBL" id="KAK9073456.1"/>
    </source>
</evidence>
<comment type="caution">
    <text evidence="4">The sequence shown here is derived from an EMBL/GenBank/DDBJ whole genome shotgun (WGS) entry which is preliminary data.</text>
</comment>
<evidence type="ECO:0000259" key="3">
    <source>
        <dbReference type="PROSITE" id="PS50158"/>
    </source>
</evidence>
<dbReference type="InterPro" id="IPR001878">
    <property type="entry name" value="Znf_CCHC"/>
</dbReference>
<gene>
    <name evidence="4" type="ORF">SSX86_007780</name>
</gene>
<dbReference type="Gene3D" id="4.10.60.10">
    <property type="entry name" value="Zinc finger, CCHC-type"/>
    <property type="match status" value="1"/>
</dbReference>
<organism evidence="4 5">
    <name type="scientific">Deinandra increscens subsp. villosa</name>
    <dbReference type="NCBI Taxonomy" id="3103831"/>
    <lineage>
        <taxon>Eukaryota</taxon>
        <taxon>Viridiplantae</taxon>
        <taxon>Streptophyta</taxon>
        <taxon>Embryophyta</taxon>
        <taxon>Tracheophyta</taxon>
        <taxon>Spermatophyta</taxon>
        <taxon>Magnoliopsida</taxon>
        <taxon>eudicotyledons</taxon>
        <taxon>Gunneridae</taxon>
        <taxon>Pentapetalae</taxon>
        <taxon>asterids</taxon>
        <taxon>campanulids</taxon>
        <taxon>Asterales</taxon>
        <taxon>Asteraceae</taxon>
        <taxon>Asteroideae</taxon>
        <taxon>Heliantheae alliance</taxon>
        <taxon>Madieae</taxon>
        <taxon>Madiinae</taxon>
        <taxon>Deinandra</taxon>
    </lineage>
</organism>